<dbReference type="Gene3D" id="1.10.1200.10">
    <property type="entry name" value="ACP-like"/>
    <property type="match status" value="1"/>
</dbReference>
<evidence type="ECO:0000313" key="8">
    <source>
        <dbReference type="Proteomes" id="UP000321514"/>
    </source>
</evidence>
<feature type="region of interest" description="Disordered" evidence="3">
    <location>
        <begin position="515"/>
        <end position="536"/>
    </location>
</feature>
<comment type="caution">
    <text evidence="5">The sequence shown here is derived from an EMBL/GenBank/DDBJ whole genome shotgun (WGS) entry which is preliminary data.</text>
</comment>
<dbReference type="PANTHER" id="PTHR44845:SF6">
    <property type="entry name" value="BETA-ALANINE-ACTIVATING ENZYME"/>
    <property type="match status" value="1"/>
</dbReference>
<dbReference type="Gene3D" id="3.40.50.980">
    <property type="match status" value="2"/>
</dbReference>
<dbReference type="FunFam" id="3.40.50.980:FF:000001">
    <property type="entry name" value="Non-ribosomal peptide synthetase"/>
    <property type="match status" value="1"/>
</dbReference>
<dbReference type="PANTHER" id="PTHR44845">
    <property type="entry name" value="CARRIER DOMAIN-CONTAINING PROTEIN"/>
    <property type="match status" value="1"/>
</dbReference>
<dbReference type="Pfam" id="PF00550">
    <property type="entry name" value="PP-binding"/>
    <property type="match status" value="1"/>
</dbReference>
<evidence type="ECO:0000313" key="5">
    <source>
        <dbReference type="EMBL" id="GEN09960.1"/>
    </source>
</evidence>
<dbReference type="Gene3D" id="2.30.38.10">
    <property type="entry name" value="Luciferase, Domain 3"/>
    <property type="match status" value="1"/>
</dbReference>
<dbReference type="InterPro" id="IPR000873">
    <property type="entry name" value="AMP-dep_synth/lig_dom"/>
</dbReference>
<dbReference type="EMBL" id="FOIB01000007">
    <property type="protein sequence ID" value="SEU25641.1"/>
    <property type="molecule type" value="Genomic_DNA"/>
</dbReference>
<dbReference type="Pfam" id="PF13193">
    <property type="entry name" value="AMP-binding_C"/>
    <property type="match status" value="1"/>
</dbReference>
<dbReference type="InterPro" id="IPR025110">
    <property type="entry name" value="AMP-bd_C"/>
</dbReference>
<dbReference type="InterPro" id="IPR036736">
    <property type="entry name" value="ACP-like_sf"/>
</dbReference>
<dbReference type="RefSeq" id="WP_170300477.1">
    <property type="nucleotide sequence ID" value="NZ_BJXR01000036.1"/>
</dbReference>
<evidence type="ECO:0000256" key="2">
    <source>
        <dbReference type="ARBA" id="ARBA00022553"/>
    </source>
</evidence>
<name>A0A511T721_MYXFU</name>
<protein>
    <submittedName>
        <fullName evidence="6">Amino acid adenylation domain-containing protein/thioester reductase domain-containing protein</fullName>
    </submittedName>
    <submittedName>
        <fullName evidence="5">Non-ribosomal peptide synthase</fullName>
    </submittedName>
</protein>
<reference evidence="5 8" key="2">
    <citation type="submission" date="2019-07" db="EMBL/GenBank/DDBJ databases">
        <title>Whole genome shotgun sequence of Myxococcus fulvus NBRC 100333.</title>
        <authorList>
            <person name="Hosoyama A."/>
            <person name="Uohara A."/>
            <person name="Ohji S."/>
            <person name="Ichikawa N."/>
        </authorList>
    </citation>
    <scope>NUCLEOTIDE SEQUENCE [LARGE SCALE GENOMIC DNA]</scope>
    <source>
        <strain evidence="5 8">NBRC 100333</strain>
    </source>
</reference>
<accession>A0A511T721</accession>
<dbReference type="Proteomes" id="UP000321514">
    <property type="component" value="Unassembled WGS sequence"/>
</dbReference>
<dbReference type="InterPro" id="IPR036291">
    <property type="entry name" value="NAD(P)-bd_dom_sf"/>
</dbReference>
<organism evidence="5 8">
    <name type="scientific">Myxococcus fulvus</name>
    <dbReference type="NCBI Taxonomy" id="33"/>
    <lineage>
        <taxon>Bacteria</taxon>
        <taxon>Pseudomonadati</taxon>
        <taxon>Myxococcota</taxon>
        <taxon>Myxococcia</taxon>
        <taxon>Myxococcales</taxon>
        <taxon>Cystobacterineae</taxon>
        <taxon>Myxococcaceae</taxon>
        <taxon>Myxococcus</taxon>
    </lineage>
</organism>
<feature type="domain" description="Carrier" evidence="4">
    <location>
        <begin position="535"/>
        <end position="610"/>
    </location>
</feature>
<dbReference type="InterPro" id="IPR009081">
    <property type="entry name" value="PP-bd_ACP"/>
</dbReference>
<dbReference type="STRING" id="1334629.MFUL124B02_20095"/>
<dbReference type="EMBL" id="BJXR01000036">
    <property type="protein sequence ID" value="GEN09960.1"/>
    <property type="molecule type" value="Genomic_DNA"/>
</dbReference>
<dbReference type="Gene3D" id="3.40.50.720">
    <property type="entry name" value="NAD(P)-binding Rossmann-like Domain"/>
    <property type="match status" value="1"/>
</dbReference>
<keyword evidence="7" id="KW-1185">Reference proteome</keyword>
<reference evidence="6 7" key="1">
    <citation type="submission" date="2016-10" db="EMBL/GenBank/DDBJ databases">
        <authorList>
            <person name="Varghese N."/>
            <person name="Submissions S."/>
        </authorList>
    </citation>
    <scope>NUCLEOTIDE SEQUENCE [LARGE SCALE GENOMIC DNA]</scope>
    <source>
        <strain evidence="6 7">DSM 16525</strain>
    </source>
</reference>
<dbReference type="SUPFAM" id="SSF47336">
    <property type="entry name" value="ACP-like"/>
    <property type="match status" value="1"/>
</dbReference>
<evidence type="ECO:0000259" key="4">
    <source>
        <dbReference type="PROSITE" id="PS50075"/>
    </source>
</evidence>
<keyword evidence="1" id="KW-0596">Phosphopantetheine</keyword>
<evidence type="ECO:0000256" key="3">
    <source>
        <dbReference type="SAM" id="MobiDB-lite"/>
    </source>
</evidence>
<dbReference type="Proteomes" id="UP000183760">
    <property type="component" value="Unassembled WGS sequence"/>
</dbReference>
<dbReference type="Pfam" id="PF00501">
    <property type="entry name" value="AMP-binding"/>
    <property type="match status" value="1"/>
</dbReference>
<sequence>MHTTESPSEIDVTSRGYPFQAGLAGLWNAQVQLHPEAIAIHWGVKRVTYDALDRRANQLANALRHRGVGEETPVAVAMRRGIEAIVAHVALAKLGASHVPLDLQHPRERITYILENAGTQVLLTETLTEETHCAQDGLFCLCLERDADTVAREPETFTGPRDSPERRAYILYTSGTTGRPKGIEVLAKGIRRLVVDNPILGIRPGERVAQITNHAFDISLYEIWGALLNGAALVVISKATLLDAQAFRQALRDMRVDVMTIATALFNLVAQACPDAFSGLRLVVVGGERANPRLFRAVLENHPPKRLVNGYGPTEASIYATAHEARLQDALSGSISIGKPIARTEVFLLDEDLRPVAPGQTGELCLAGEGLARGYLHQPELTAERFPTVAGLKDGQALRIYRTGDLARWRENGTLEYLGRADHQVKIRGHRIELDEVSKTLLQSGLVWDAVVTLQERPDGEKSLAAFVVPKDTVPGLEDALRDFMRARVSEPMVPSRFVLLERLPVTANGKVDRAALPRPVSPGGGAVPAQSTSPSEDPIVAGVSAIWTELLGVETASPGDDFVRLGGNSLMTGRLTLRLREKFGVGLSAHALHEARTLGGFIEAVRQTLAGVQDEGRAIAGPDAWREDARLPEDIAPAPGRPVTKGRALEDMRCIFLTGATGFLGAFMLRDLMRTTQAQVACLVRAKDSQAALARIRQTLAKYDLWEDGFAARIEPVLGDLGAPRMGLSDGQRQSLVERAEAILHVGAHVNYVQPYEAHKAVNIDGTTEVLRLAAMGPTPLHYVSTIAVFGPTGYFNGTQVLREDEDLDKYVDCLRYDLGYAASKWVAEKRVWEAIERGVAVNVYRSGFIMGHTRTGVGNPDDFVARFVRGCIQVGSCPILPRQRKEMVPVDFVSGALLGIASREGAIGKAYHLVPPSPRDSIDMDSLYSLLADCGQPLSRVPYEEWVDRLMKGPRAAENPLCALVPMLHEQVYGGGSTRWEVYEGMPVYDARNTREALSGLGLGFRRLDRALLSLYLEDWRAKGLLPTRPARATRG</sequence>
<dbReference type="PROSITE" id="PS00455">
    <property type="entry name" value="AMP_BINDING"/>
    <property type="match status" value="1"/>
</dbReference>
<dbReference type="SUPFAM" id="SSF56801">
    <property type="entry name" value="Acetyl-CoA synthetase-like"/>
    <property type="match status" value="1"/>
</dbReference>
<keyword evidence="2" id="KW-0597">Phosphoprotein</keyword>
<dbReference type="PROSITE" id="PS50075">
    <property type="entry name" value="CARRIER"/>
    <property type="match status" value="1"/>
</dbReference>
<dbReference type="AlphaFoldDB" id="A0A511T721"/>
<proteinExistence type="predicted"/>
<dbReference type="SUPFAM" id="SSF51735">
    <property type="entry name" value="NAD(P)-binding Rossmann-fold domains"/>
    <property type="match status" value="1"/>
</dbReference>
<evidence type="ECO:0000313" key="7">
    <source>
        <dbReference type="Proteomes" id="UP000183760"/>
    </source>
</evidence>
<dbReference type="CDD" id="cd05235">
    <property type="entry name" value="SDR_e1"/>
    <property type="match status" value="1"/>
</dbReference>
<dbReference type="NCBIfam" id="TIGR01746">
    <property type="entry name" value="Thioester-redct"/>
    <property type="match status" value="1"/>
</dbReference>
<dbReference type="Gene3D" id="3.30.300.30">
    <property type="match status" value="1"/>
</dbReference>
<dbReference type="InterPro" id="IPR010071">
    <property type="entry name" value="AA_adenyl_dom"/>
</dbReference>
<evidence type="ECO:0000313" key="6">
    <source>
        <dbReference type="EMBL" id="SEU25641.1"/>
    </source>
</evidence>
<dbReference type="Pfam" id="PF07993">
    <property type="entry name" value="NAD_binding_4"/>
    <property type="match status" value="1"/>
</dbReference>
<dbReference type="NCBIfam" id="TIGR01733">
    <property type="entry name" value="AA-adenyl-dom"/>
    <property type="match status" value="1"/>
</dbReference>
<dbReference type="InterPro" id="IPR020845">
    <property type="entry name" value="AMP-binding_CS"/>
</dbReference>
<dbReference type="InterPro" id="IPR010080">
    <property type="entry name" value="Thioester_reductase-like_dom"/>
</dbReference>
<evidence type="ECO:0000256" key="1">
    <source>
        <dbReference type="ARBA" id="ARBA00022450"/>
    </source>
</evidence>
<dbReference type="InterPro" id="IPR045851">
    <property type="entry name" value="AMP-bd_C_sf"/>
</dbReference>
<dbReference type="InterPro" id="IPR013120">
    <property type="entry name" value="FAR_NAD-bd"/>
</dbReference>
<gene>
    <name evidence="5" type="ORF">MFU01_49970</name>
    <name evidence="6" type="ORF">SAMN05443572_107135</name>
</gene>
<dbReference type="CDD" id="cd05930">
    <property type="entry name" value="A_NRPS"/>
    <property type="match status" value="1"/>
</dbReference>